<evidence type="ECO:0000259" key="6">
    <source>
        <dbReference type="Pfam" id="PF04116"/>
    </source>
</evidence>
<organism evidence="7">
    <name type="scientific">Albugo laibachii Nc14</name>
    <dbReference type="NCBI Taxonomy" id="890382"/>
    <lineage>
        <taxon>Eukaryota</taxon>
        <taxon>Sar</taxon>
        <taxon>Stramenopiles</taxon>
        <taxon>Oomycota</taxon>
        <taxon>Peronosporomycetes</taxon>
        <taxon>Albuginales</taxon>
        <taxon>Albuginaceae</taxon>
        <taxon>Albugo</taxon>
    </lineage>
</organism>
<dbReference type="GO" id="GO:0016020">
    <property type="term" value="C:membrane"/>
    <property type="evidence" value="ECO:0007669"/>
    <property type="project" value="UniProtKB-SubCell"/>
</dbReference>
<name>F0WHN9_9STRA</name>
<evidence type="ECO:0000256" key="2">
    <source>
        <dbReference type="ARBA" id="ARBA00022692"/>
    </source>
</evidence>
<evidence type="ECO:0000256" key="3">
    <source>
        <dbReference type="ARBA" id="ARBA00022989"/>
    </source>
</evidence>
<gene>
    <name evidence="7" type="primary">AlNc14C102G6076</name>
    <name evidence="7" type="ORF">ALNC14_068750</name>
</gene>
<dbReference type="InterPro" id="IPR050307">
    <property type="entry name" value="Sterol_Desaturase_Related"/>
</dbReference>
<evidence type="ECO:0000313" key="7">
    <source>
        <dbReference type="EMBL" id="CCA20732.1"/>
    </source>
</evidence>
<dbReference type="AlphaFoldDB" id="F0WHN9"/>
<evidence type="ECO:0000256" key="1">
    <source>
        <dbReference type="ARBA" id="ARBA00004370"/>
    </source>
</evidence>
<evidence type="ECO:0000256" key="5">
    <source>
        <dbReference type="SAM" id="Phobius"/>
    </source>
</evidence>
<accession>F0WHN9</accession>
<feature type="domain" description="Fatty acid hydroxylase" evidence="6">
    <location>
        <begin position="110"/>
        <end position="249"/>
    </location>
</feature>
<dbReference type="InterPro" id="IPR006694">
    <property type="entry name" value="Fatty_acid_hydroxylase"/>
</dbReference>
<dbReference type="Pfam" id="PF04116">
    <property type="entry name" value="FA_hydroxylase"/>
    <property type="match status" value="1"/>
</dbReference>
<protein>
    <submittedName>
        <fullName evidence="7">Uncharacterized protein AlNc14C102G6076</fullName>
    </submittedName>
</protein>
<reference evidence="7" key="2">
    <citation type="submission" date="2011-02" db="EMBL/GenBank/DDBJ databases">
        <authorList>
            <person name="MacLean D."/>
        </authorList>
    </citation>
    <scope>NUCLEOTIDE SEQUENCE</scope>
</reference>
<dbReference type="GO" id="GO:0016491">
    <property type="term" value="F:oxidoreductase activity"/>
    <property type="evidence" value="ECO:0007669"/>
    <property type="project" value="InterPro"/>
</dbReference>
<dbReference type="EMBL" id="FR824147">
    <property type="protein sequence ID" value="CCA20732.1"/>
    <property type="molecule type" value="Genomic_DNA"/>
</dbReference>
<feature type="transmembrane region" description="Helical" evidence="5">
    <location>
        <begin position="15"/>
        <end position="37"/>
    </location>
</feature>
<dbReference type="HOGENOM" id="CLU_084071_0_0_1"/>
<dbReference type="GO" id="GO:0005506">
    <property type="term" value="F:iron ion binding"/>
    <property type="evidence" value="ECO:0007669"/>
    <property type="project" value="InterPro"/>
</dbReference>
<sequence length="254" mass="30003">MASYWITQMFAENIVGLYIATMVRIFAMISWFHWVSTFKAFLYGAKRKHLKKEDKTRILYRIFWIIIPIECISYCTRANLLQESSTTFEDETSMSKWLAEFAEFIPKSLVFEVIFDFFHYVAHRLLHTVPWLYQNVHKRHHWHLHPSALSTYEQDGIDLLISTTLPVTLASLLCFPFSRVQFDLLLAYKTFIEIAGHCGLELKGFSFPQFPPVNVLSICLHANEHDLHHTHVKWNYAKRFSLWDKVFGTFRSSK</sequence>
<comment type="subcellular location">
    <subcellularLocation>
        <location evidence="1">Membrane</location>
    </subcellularLocation>
</comment>
<proteinExistence type="predicted"/>
<keyword evidence="2 5" id="KW-0812">Transmembrane</keyword>
<keyword evidence="3 5" id="KW-1133">Transmembrane helix</keyword>
<reference evidence="7" key="1">
    <citation type="journal article" date="2011" name="PLoS Biol.">
        <title>Gene gain and loss during evolution of obligate parasitism in the white rust pathogen of Arabidopsis thaliana.</title>
        <authorList>
            <person name="Kemen E."/>
            <person name="Gardiner A."/>
            <person name="Schultz-Larsen T."/>
            <person name="Kemen A.C."/>
            <person name="Balmuth A.L."/>
            <person name="Robert-Seilaniantz A."/>
            <person name="Bailey K."/>
            <person name="Holub E."/>
            <person name="Studholme D.J."/>
            <person name="Maclean D."/>
            <person name="Jones J.D."/>
        </authorList>
    </citation>
    <scope>NUCLEOTIDE SEQUENCE</scope>
</reference>
<dbReference type="PANTHER" id="PTHR11863">
    <property type="entry name" value="STEROL DESATURASE"/>
    <property type="match status" value="1"/>
</dbReference>
<dbReference type="GO" id="GO:0008610">
    <property type="term" value="P:lipid biosynthetic process"/>
    <property type="evidence" value="ECO:0007669"/>
    <property type="project" value="InterPro"/>
</dbReference>
<evidence type="ECO:0000256" key="4">
    <source>
        <dbReference type="ARBA" id="ARBA00023136"/>
    </source>
</evidence>
<keyword evidence="4 5" id="KW-0472">Membrane</keyword>